<feature type="transmembrane region" description="Helical" evidence="1">
    <location>
        <begin position="6"/>
        <end position="29"/>
    </location>
</feature>
<accession>K8EYP8</accession>
<keyword evidence="3" id="KW-1185">Reference proteome</keyword>
<protein>
    <submittedName>
        <fullName evidence="2">Uncharacterized protein</fullName>
    </submittedName>
</protein>
<dbReference type="AlphaFoldDB" id="K8EYP8"/>
<sequence>MERLQAPFAFGSSALLSLRFFISFFFACLRRENSPLFALREMCCAMRMSVFYLMRCEDTNGRMRLFLYRCERILCGYYGRFLVWWCFAHTDDETTDARFWS</sequence>
<dbReference type="EMBL" id="FO082271">
    <property type="protein sequence ID" value="CCO17625.1"/>
    <property type="molecule type" value="Genomic_DNA"/>
</dbReference>
<keyword evidence="1" id="KW-0812">Transmembrane</keyword>
<evidence type="ECO:0000313" key="3">
    <source>
        <dbReference type="Proteomes" id="UP000198341"/>
    </source>
</evidence>
<proteinExistence type="predicted"/>
<dbReference type="GeneID" id="19014151"/>
<reference evidence="2 3" key="1">
    <citation type="submission" date="2011-10" db="EMBL/GenBank/DDBJ databases">
        <authorList>
            <person name="Genoscope - CEA"/>
        </authorList>
    </citation>
    <scope>NUCLEOTIDE SEQUENCE [LARGE SCALE GENOMIC DNA]</scope>
    <source>
        <strain evidence="2 3">RCC 1105</strain>
    </source>
</reference>
<name>K8EYP8_9CHLO</name>
<keyword evidence="1" id="KW-1133">Transmembrane helix</keyword>
<gene>
    <name evidence="2" type="ORF">Bathy08g01720</name>
</gene>
<evidence type="ECO:0000256" key="1">
    <source>
        <dbReference type="SAM" id="Phobius"/>
    </source>
</evidence>
<organism evidence="2 3">
    <name type="scientific">Bathycoccus prasinos</name>
    <dbReference type="NCBI Taxonomy" id="41875"/>
    <lineage>
        <taxon>Eukaryota</taxon>
        <taxon>Viridiplantae</taxon>
        <taxon>Chlorophyta</taxon>
        <taxon>Mamiellophyceae</taxon>
        <taxon>Mamiellales</taxon>
        <taxon>Bathycoccaceae</taxon>
        <taxon>Bathycoccus</taxon>
    </lineage>
</organism>
<dbReference type="KEGG" id="bpg:Bathy08g01720"/>
<dbReference type="Proteomes" id="UP000198341">
    <property type="component" value="Chromosome 8"/>
</dbReference>
<keyword evidence="1" id="KW-0472">Membrane</keyword>
<evidence type="ECO:0000313" key="2">
    <source>
        <dbReference type="EMBL" id="CCO17625.1"/>
    </source>
</evidence>
<dbReference type="RefSeq" id="XP_007511504.1">
    <property type="nucleotide sequence ID" value="XM_007511442.1"/>
</dbReference>